<keyword evidence="11" id="KW-1185">Reference proteome</keyword>
<evidence type="ECO:0000256" key="7">
    <source>
        <dbReference type="ARBA" id="ARBA00023136"/>
    </source>
</evidence>
<name>A0AAJ0CPC2_9HYPO</name>
<accession>A0AAJ0CPC2</accession>
<keyword evidence="6" id="KW-0406">Ion transport</keyword>
<evidence type="ECO:0000313" key="10">
    <source>
        <dbReference type="EMBL" id="KAK2598892.1"/>
    </source>
</evidence>
<evidence type="ECO:0000256" key="2">
    <source>
        <dbReference type="ARBA" id="ARBA00008335"/>
    </source>
</evidence>
<evidence type="ECO:0000256" key="1">
    <source>
        <dbReference type="ARBA" id="ARBA00004127"/>
    </source>
</evidence>
<comment type="similarity">
    <text evidence="2">Belongs to the major facilitator superfamily.</text>
</comment>
<feature type="transmembrane region" description="Helical" evidence="9">
    <location>
        <begin position="55"/>
        <end position="78"/>
    </location>
</feature>
<feature type="transmembrane region" description="Helical" evidence="9">
    <location>
        <begin position="300"/>
        <end position="317"/>
    </location>
</feature>
<feature type="transmembrane region" description="Helical" evidence="9">
    <location>
        <begin position="429"/>
        <end position="449"/>
    </location>
</feature>
<feature type="region of interest" description="Disordered" evidence="8">
    <location>
        <begin position="1"/>
        <end position="22"/>
    </location>
</feature>
<dbReference type="SUPFAM" id="SSF103473">
    <property type="entry name" value="MFS general substrate transporter"/>
    <property type="match status" value="1"/>
</dbReference>
<dbReference type="Pfam" id="PF07690">
    <property type="entry name" value="MFS_1"/>
    <property type="match status" value="1"/>
</dbReference>
<evidence type="ECO:0000256" key="4">
    <source>
        <dbReference type="ARBA" id="ARBA00022692"/>
    </source>
</evidence>
<evidence type="ECO:0000256" key="5">
    <source>
        <dbReference type="ARBA" id="ARBA00022989"/>
    </source>
</evidence>
<dbReference type="GO" id="GO:0015343">
    <property type="term" value="F:siderophore-iron transmembrane transporter activity"/>
    <property type="evidence" value="ECO:0007669"/>
    <property type="project" value="TreeGrafter"/>
</dbReference>
<keyword evidence="4 9" id="KW-0812">Transmembrane</keyword>
<evidence type="ECO:0000256" key="6">
    <source>
        <dbReference type="ARBA" id="ARBA00023065"/>
    </source>
</evidence>
<dbReference type="Proteomes" id="UP001251528">
    <property type="component" value="Unassembled WGS sequence"/>
</dbReference>
<reference evidence="10" key="1">
    <citation type="submission" date="2023-06" db="EMBL/GenBank/DDBJ databases">
        <title>Conoideocrella luteorostrata (Hypocreales: Clavicipitaceae), a potential biocontrol fungus for elongate hemlock scale in United States Christmas tree production areas.</title>
        <authorList>
            <person name="Barrett H."/>
            <person name="Lovett B."/>
            <person name="Macias A.M."/>
            <person name="Stajich J.E."/>
            <person name="Kasson M.T."/>
        </authorList>
    </citation>
    <scope>NUCLEOTIDE SEQUENCE</scope>
    <source>
        <strain evidence="10">ARSEF 14590</strain>
    </source>
</reference>
<dbReference type="Gene3D" id="1.20.1250.20">
    <property type="entry name" value="MFS general substrate transporter like domains"/>
    <property type="match status" value="2"/>
</dbReference>
<dbReference type="GO" id="GO:0005886">
    <property type="term" value="C:plasma membrane"/>
    <property type="evidence" value="ECO:0007669"/>
    <property type="project" value="TreeGrafter"/>
</dbReference>
<dbReference type="FunFam" id="1.20.1250.20:FF:000197">
    <property type="entry name" value="Siderophore iron transporter 1"/>
    <property type="match status" value="1"/>
</dbReference>
<feature type="transmembrane region" description="Helical" evidence="9">
    <location>
        <begin position="402"/>
        <end position="423"/>
    </location>
</feature>
<dbReference type="InterPro" id="IPR011701">
    <property type="entry name" value="MFS"/>
</dbReference>
<dbReference type="AlphaFoldDB" id="A0AAJ0CPC2"/>
<dbReference type="PANTHER" id="PTHR23501:SF92">
    <property type="entry name" value="GLUTATHIONE EXCHANGER 1-RELATED"/>
    <property type="match status" value="1"/>
</dbReference>
<organism evidence="10 11">
    <name type="scientific">Conoideocrella luteorostrata</name>
    <dbReference type="NCBI Taxonomy" id="1105319"/>
    <lineage>
        <taxon>Eukaryota</taxon>
        <taxon>Fungi</taxon>
        <taxon>Dikarya</taxon>
        <taxon>Ascomycota</taxon>
        <taxon>Pezizomycotina</taxon>
        <taxon>Sordariomycetes</taxon>
        <taxon>Hypocreomycetidae</taxon>
        <taxon>Hypocreales</taxon>
        <taxon>Clavicipitaceae</taxon>
        <taxon>Conoideocrella</taxon>
    </lineage>
</organism>
<comment type="subcellular location">
    <subcellularLocation>
        <location evidence="1">Endomembrane system</location>
        <topology evidence="1">Multi-pass membrane protein</topology>
    </subcellularLocation>
</comment>
<evidence type="ECO:0000256" key="9">
    <source>
        <dbReference type="SAM" id="Phobius"/>
    </source>
</evidence>
<dbReference type="InterPro" id="IPR036259">
    <property type="entry name" value="MFS_trans_sf"/>
</dbReference>
<evidence type="ECO:0000256" key="8">
    <source>
        <dbReference type="SAM" id="MobiDB-lite"/>
    </source>
</evidence>
<protein>
    <submittedName>
        <fullName evidence="10">Ferrioxamine B transporter</fullName>
    </submittedName>
</protein>
<dbReference type="EMBL" id="JASWJB010000096">
    <property type="protein sequence ID" value="KAK2598892.1"/>
    <property type="molecule type" value="Genomic_DNA"/>
</dbReference>
<keyword evidence="3" id="KW-0813">Transport</keyword>
<proteinExistence type="inferred from homology"/>
<feature type="transmembrane region" description="Helical" evidence="9">
    <location>
        <begin position="151"/>
        <end position="171"/>
    </location>
</feature>
<keyword evidence="5 9" id="KW-1133">Transmembrane helix</keyword>
<evidence type="ECO:0000313" key="11">
    <source>
        <dbReference type="Proteomes" id="UP001251528"/>
    </source>
</evidence>
<dbReference type="PANTHER" id="PTHR23501">
    <property type="entry name" value="MAJOR FACILITATOR SUPERFAMILY"/>
    <property type="match status" value="1"/>
</dbReference>
<gene>
    <name evidence="10" type="primary">SIT1_2</name>
    <name evidence="10" type="ORF">QQS21_005634</name>
</gene>
<dbReference type="GO" id="GO:0005768">
    <property type="term" value="C:endosome"/>
    <property type="evidence" value="ECO:0007669"/>
    <property type="project" value="TreeGrafter"/>
</dbReference>
<feature type="transmembrane region" description="Helical" evidence="9">
    <location>
        <begin position="337"/>
        <end position="358"/>
    </location>
</feature>
<feature type="transmembrane region" description="Helical" evidence="9">
    <location>
        <begin position="122"/>
        <end position="145"/>
    </location>
</feature>
<feature type="transmembrane region" description="Helical" evidence="9">
    <location>
        <begin position="378"/>
        <end position="395"/>
    </location>
</feature>
<sequence>MTSKEVKPTEAQTSHGFGYPDDRVDRVAPDDLGSKSYGVARVEALTAVITLKDRVAIFCSIFLVSYVFTLDGILRYAYQPYATASYSNHSLLATINVLRAVIAAAAQPTAAKLANVFGRLELIIVSVVFYVVGSVVEACSTGVSGFAAGAVLYQIGYTLIQLLIQVIIGDLTSTRGRLFFSFLPVSPNLINTWVSGNISGAVIGHTTWRWGIGMFCIIFPVSVIPLIVSLAVVGNRARRAGLLDKYRTPFQVLGFRAAMVDLLWRLDIIGVLLVIALFALILVPLTVAGGFQTQWRQAKIIAPIVLGIVSIPVFLWWQSRAPYPLVPFRKMKDRGIWAAMGIILFTNFAWYMQGDYLFTVLQVSFAMDVEMATRVTSIWTFVSTLVGFSLGLVVFKVRQLKPFIITGTCLFMVAFGLLIQFRGNTSSRVGVIAAQVLLGMGGGLFTYPAQTSIQVSVKHEHLATMIGMFLSTYNIGNALGNTVSGAVWTQTLPAALQSWLQPLGNETLAQLTYADPFTIIAEYPVGTPERSAIISAYSQVQRLLCITGLCLSVPLVAFALFTRNPKLNNEQTLASDSDGDEESRRTT</sequence>
<evidence type="ECO:0000256" key="3">
    <source>
        <dbReference type="ARBA" id="ARBA00022448"/>
    </source>
</evidence>
<feature type="transmembrane region" description="Helical" evidence="9">
    <location>
        <begin position="543"/>
        <end position="561"/>
    </location>
</feature>
<comment type="caution">
    <text evidence="10">The sequence shown here is derived from an EMBL/GenBank/DDBJ whole genome shotgun (WGS) entry which is preliminary data.</text>
</comment>
<dbReference type="GO" id="GO:0005774">
    <property type="term" value="C:vacuolar membrane"/>
    <property type="evidence" value="ECO:0007669"/>
    <property type="project" value="TreeGrafter"/>
</dbReference>
<feature type="transmembrane region" description="Helical" evidence="9">
    <location>
        <begin position="266"/>
        <end position="288"/>
    </location>
</feature>
<keyword evidence="7 9" id="KW-0472">Membrane</keyword>
<feature type="transmembrane region" description="Helical" evidence="9">
    <location>
        <begin position="208"/>
        <end position="233"/>
    </location>
</feature>